<protein>
    <submittedName>
        <fullName evidence="7">Sugar (Glycoside-Pentoside-hexuronide) transporter</fullName>
    </submittedName>
</protein>
<name>I6YXN6_MELRP</name>
<feature type="transmembrane region" description="Helical" evidence="5">
    <location>
        <begin position="81"/>
        <end position="100"/>
    </location>
</feature>
<dbReference type="PANTHER" id="PTHR11328">
    <property type="entry name" value="MAJOR FACILITATOR SUPERFAMILY DOMAIN-CONTAINING PROTEIN"/>
    <property type="match status" value="1"/>
</dbReference>
<dbReference type="AlphaFoldDB" id="I6YXN6"/>
<reference evidence="7 8" key="1">
    <citation type="journal article" date="2013" name="PLoS ONE">
        <title>Genomic analysis of Melioribacter roseus, facultatively anaerobic organotrophic bacterium representing a novel deep lineage within Bacteriodetes/Chlorobi group.</title>
        <authorList>
            <person name="Kadnikov V.V."/>
            <person name="Mardanov A.V."/>
            <person name="Podosokorskaya O.A."/>
            <person name="Gavrilov S.N."/>
            <person name="Kublanov I.V."/>
            <person name="Beletsky A.V."/>
            <person name="Bonch-Osmolovskaya E.A."/>
            <person name="Ravin N.V."/>
        </authorList>
    </citation>
    <scope>NUCLEOTIDE SEQUENCE [LARGE SCALE GENOMIC DNA]</scope>
    <source>
        <strain evidence="8">JCM 17771 / P3M-2</strain>
    </source>
</reference>
<dbReference type="InterPro" id="IPR001927">
    <property type="entry name" value="Na/Gal_symport"/>
</dbReference>
<gene>
    <name evidence="7" type="ordered locus">MROS_2102</name>
</gene>
<evidence type="ECO:0000259" key="6">
    <source>
        <dbReference type="PROSITE" id="PS50850"/>
    </source>
</evidence>
<dbReference type="Gene3D" id="1.20.1250.20">
    <property type="entry name" value="MFS general substrate transporter like domains"/>
    <property type="match status" value="1"/>
</dbReference>
<comment type="similarity">
    <text evidence="1">Belongs to the sodium:galactoside symporter (TC 2.A.2) family.</text>
</comment>
<keyword evidence="3 5" id="KW-1133">Transmembrane helix</keyword>
<dbReference type="OrthoDB" id="9764596at2"/>
<feature type="transmembrane region" description="Helical" evidence="5">
    <location>
        <begin position="312"/>
        <end position="330"/>
    </location>
</feature>
<dbReference type="InterPro" id="IPR020846">
    <property type="entry name" value="MFS_dom"/>
</dbReference>
<dbReference type="InterPro" id="IPR036259">
    <property type="entry name" value="MFS_trans_sf"/>
</dbReference>
<evidence type="ECO:0000313" key="8">
    <source>
        <dbReference type="Proteomes" id="UP000009011"/>
    </source>
</evidence>
<sequence>MGKVVQKLSFWEKAGYGFGDLASVLFWQTITAYLLYFYTDVFGITAAAAGTMILVSRIWDGINDPLMGIIADRTNTRWGKFRPYLLWCSVPLAVVGVLTFTTPDLSYTGKLVYAYVTFMLLMMLYTAINIPYSSLLGVITPDTIERTSVSSYKYVFAYLSGTIVSVTALPLTQYFGGGNEAAGWQKTMMVYGAAAVIFFFIAFISTKERVMPPPRQKSSVKDDLKDLINNKPWLILLAATIFMVLFVATRISVIPHYFKYYVEHQQLNLFGTVYNLGFVELTSAFNGIGQISAIIGVLCTKWFASLFGKKKAFIILFITSIISNAAFYALKPSDVSWIFILQIIYSLTSGPLTPLIWAMYADSADYSEWKNKRRATGLVFSASTMSQKFGWAFGTAFAGWLLTLVGYQANIAQSEAVKEGLRLLVSLIPAFIGILSLIVMLFYKLDEDTMSNIASELEERRKNRKDDFAVS</sequence>
<dbReference type="STRING" id="1191523.MROS_2102"/>
<dbReference type="GO" id="GO:0015293">
    <property type="term" value="F:symporter activity"/>
    <property type="evidence" value="ECO:0007669"/>
    <property type="project" value="InterPro"/>
</dbReference>
<organism evidence="7 8">
    <name type="scientific">Melioribacter roseus (strain DSM 23840 / JCM 17771 / VKM B-2668 / P3M-2)</name>
    <dbReference type="NCBI Taxonomy" id="1191523"/>
    <lineage>
        <taxon>Bacteria</taxon>
        <taxon>Pseudomonadati</taxon>
        <taxon>Ignavibacteriota</taxon>
        <taxon>Ignavibacteria</taxon>
        <taxon>Ignavibacteriales</taxon>
        <taxon>Melioribacteraceae</taxon>
        <taxon>Melioribacter</taxon>
    </lineage>
</organism>
<feature type="transmembrane region" description="Helical" evidence="5">
    <location>
        <begin position="233"/>
        <end position="258"/>
    </location>
</feature>
<dbReference type="PROSITE" id="PS50850">
    <property type="entry name" value="MFS"/>
    <property type="match status" value="1"/>
</dbReference>
<dbReference type="PANTHER" id="PTHR11328:SF24">
    <property type="entry name" value="MAJOR FACILITATOR SUPERFAMILY (MFS) PROFILE DOMAIN-CONTAINING PROTEIN"/>
    <property type="match status" value="1"/>
</dbReference>
<dbReference type="SUPFAM" id="SSF103473">
    <property type="entry name" value="MFS general substrate transporter"/>
    <property type="match status" value="1"/>
</dbReference>
<feature type="transmembrane region" description="Helical" evidence="5">
    <location>
        <begin position="188"/>
        <end position="206"/>
    </location>
</feature>
<feature type="transmembrane region" description="Helical" evidence="5">
    <location>
        <begin position="278"/>
        <end position="300"/>
    </location>
</feature>
<keyword evidence="4 5" id="KW-0472">Membrane</keyword>
<dbReference type="KEGG" id="mro:MROS_2102"/>
<dbReference type="InterPro" id="IPR039672">
    <property type="entry name" value="MFS_2"/>
</dbReference>
<dbReference type="GO" id="GO:0005886">
    <property type="term" value="C:plasma membrane"/>
    <property type="evidence" value="ECO:0007669"/>
    <property type="project" value="TreeGrafter"/>
</dbReference>
<dbReference type="GO" id="GO:0008643">
    <property type="term" value="P:carbohydrate transport"/>
    <property type="evidence" value="ECO:0007669"/>
    <property type="project" value="InterPro"/>
</dbReference>
<dbReference type="NCBIfam" id="TIGR00792">
    <property type="entry name" value="gph"/>
    <property type="match status" value="1"/>
</dbReference>
<feature type="transmembrane region" description="Helical" evidence="5">
    <location>
        <begin position="112"/>
        <end position="133"/>
    </location>
</feature>
<keyword evidence="2 5" id="KW-0812">Transmembrane</keyword>
<evidence type="ECO:0000256" key="2">
    <source>
        <dbReference type="ARBA" id="ARBA00022692"/>
    </source>
</evidence>
<feature type="transmembrane region" description="Helical" evidence="5">
    <location>
        <begin position="389"/>
        <end position="409"/>
    </location>
</feature>
<dbReference type="HOGENOM" id="CLU_027408_0_2_10"/>
<evidence type="ECO:0000256" key="5">
    <source>
        <dbReference type="SAM" id="Phobius"/>
    </source>
</evidence>
<evidence type="ECO:0000313" key="7">
    <source>
        <dbReference type="EMBL" id="AFN75332.1"/>
    </source>
</evidence>
<keyword evidence="8" id="KW-1185">Reference proteome</keyword>
<evidence type="ECO:0000256" key="4">
    <source>
        <dbReference type="ARBA" id="ARBA00023136"/>
    </source>
</evidence>
<proteinExistence type="inferred from homology"/>
<dbReference type="CDD" id="cd17332">
    <property type="entry name" value="MFS_MelB_like"/>
    <property type="match status" value="1"/>
</dbReference>
<feature type="transmembrane region" description="Helical" evidence="5">
    <location>
        <begin position="336"/>
        <end position="360"/>
    </location>
</feature>
<feature type="transmembrane region" description="Helical" evidence="5">
    <location>
        <begin position="421"/>
        <end position="443"/>
    </location>
</feature>
<feature type="transmembrane region" description="Helical" evidence="5">
    <location>
        <begin position="16"/>
        <end position="36"/>
    </location>
</feature>
<evidence type="ECO:0000256" key="3">
    <source>
        <dbReference type="ARBA" id="ARBA00022989"/>
    </source>
</evidence>
<accession>I6YXN6</accession>
<feature type="domain" description="Major facilitator superfamily (MFS) profile" evidence="6">
    <location>
        <begin position="1"/>
        <end position="448"/>
    </location>
</feature>
<dbReference type="eggNOG" id="COG2211">
    <property type="taxonomic scope" value="Bacteria"/>
</dbReference>
<feature type="transmembrane region" description="Helical" evidence="5">
    <location>
        <begin position="154"/>
        <end position="176"/>
    </location>
</feature>
<dbReference type="Pfam" id="PF13347">
    <property type="entry name" value="MFS_2"/>
    <property type="match status" value="1"/>
</dbReference>
<evidence type="ECO:0000256" key="1">
    <source>
        <dbReference type="ARBA" id="ARBA00009617"/>
    </source>
</evidence>
<dbReference type="EMBL" id="CP003557">
    <property type="protein sequence ID" value="AFN75332.1"/>
    <property type="molecule type" value="Genomic_DNA"/>
</dbReference>
<dbReference type="Proteomes" id="UP000009011">
    <property type="component" value="Chromosome"/>
</dbReference>
<dbReference type="RefSeq" id="WP_014856764.1">
    <property type="nucleotide sequence ID" value="NC_018178.1"/>
</dbReference>
<dbReference type="GO" id="GO:0006814">
    <property type="term" value="P:sodium ion transport"/>
    <property type="evidence" value="ECO:0007669"/>
    <property type="project" value="InterPro"/>
</dbReference>